<feature type="transmembrane region" description="Helical" evidence="8">
    <location>
        <begin position="122"/>
        <end position="142"/>
    </location>
</feature>
<evidence type="ECO:0000256" key="2">
    <source>
        <dbReference type="ARBA" id="ARBA00022676"/>
    </source>
</evidence>
<evidence type="ECO:0000256" key="6">
    <source>
        <dbReference type="ARBA" id="ARBA00022989"/>
    </source>
</evidence>
<dbReference type="KEGG" id="mear:Mpt1_c11560"/>
<feature type="transmembrane region" description="Helical" evidence="8">
    <location>
        <begin position="314"/>
        <end position="347"/>
    </location>
</feature>
<evidence type="ECO:0000256" key="3">
    <source>
        <dbReference type="ARBA" id="ARBA00022679"/>
    </source>
</evidence>
<evidence type="ECO:0000313" key="10">
    <source>
        <dbReference type="Proteomes" id="UP000030787"/>
    </source>
</evidence>
<feature type="transmembrane region" description="Helical" evidence="8">
    <location>
        <begin position="195"/>
        <end position="225"/>
    </location>
</feature>
<feature type="transmembrane region" description="Helical" evidence="8">
    <location>
        <begin position="21"/>
        <end position="43"/>
    </location>
</feature>
<keyword evidence="5" id="KW-0256">Endoplasmic reticulum</keyword>
<organism evidence="9 10">
    <name type="scientific">Candidatus Methanoplasma termitum</name>
    <dbReference type="NCBI Taxonomy" id="1577791"/>
    <lineage>
        <taxon>Archaea</taxon>
        <taxon>Methanobacteriati</taxon>
        <taxon>Thermoplasmatota</taxon>
        <taxon>Thermoplasmata</taxon>
        <taxon>Methanomassiliicoccales</taxon>
        <taxon>Methanomassiliicoccaceae</taxon>
        <taxon>Candidatus Methanoplasma</taxon>
    </lineage>
</organism>
<dbReference type="AlphaFoldDB" id="A0A0A7LDE5"/>
<dbReference type="Proteomes" id="UP000030787">
    <property type="component" value="Chromosome"/>
</dbReference>
<evidence type="ECO:0000313" key="9">
    <source>
        <dbReference type="EMBL" id="AIZ57018.1"/>
    </source>
</evidence>
<evidence type="ECO:0000256" key="7">
    <source>
        <dbReference type="ARBA" id="ARBA00023136"/>
    </source>
</evidence>
<dbReference type="PANTHER" id="PTHR12886">
    <property type="entry name" value="PIG-M MANNOSYLTRANSFERASE"/>
    <property type="match status" value="1"/>
</dbReference>
<evidence type="ECO:0000256" key="8">
    <source>
        <dbReference type="SAM" id="Phobius"/>
    </source>
</evidence>
<dbReference type="InterPro" id="IPR007704">
    <property type="entry name" value="PIG-M"/>
</dbReference>
<keyword evidence="6 8" id="KW-1133">Transmembrane helix</keyword>
<evidence type="ECO:0000256" key="4">
    <source>
        <dbReference type="ARBA" id="ARBA00022692"/>
    </source>
</evidence>
<dbReference type="EMBL" id="CP010070">
    <property type="protein sequence ID" value="AIZ57018.1"/>
    <property type="molecule type" value="Genomic_DNA"/>
</dbReference>
<keyword evidence="2" id="KW-0328">Glycosyltransferase</keyword>
<evidence type="ECO:0000256" key="5">
    <source>
        <dbReference type="ARBA" id="ARBA00022824"/>
    </source>
</evidence>
<dbReference type="STRING" id="1577791.Mpt1_c11560"/>
<dbReference type="PANTHER" id="PTHR12886:SF0">
    <property type="entry name" value="GPI MANNOSYLTRANSFERASE 1"/>
    <property type="match status" value="1"/>
</dbReference>
<dbReference type="Pfam" id="PF06728">
    <property type="entry name" value="PIG-U"/>
    <property type="match status" value="1"/>
</dbReference>
<keyword evidence="3" id="KW-0808">Transferase</keyword>
<dbReference type="GO" id="GO:0016020">
    <property type="term" value="C:membrane"/>
    <property type="evidence" value="ECO:0007669"/>
    <property type="project" value="InterPro"/>
</dbReference>
<feature type="transmembrane region" description="Helical" evidence="8">
    <location>
        <begin position="237"/>
        <end position="257"/>
    </location>
</feature>
<accession>A0A0A7LDE5</accession>
<feature type="transmembrane region" description="Helical" evidence="8">
    <location>
        <begin position="411"/>
        <end position="432"/>
    </location>
</feature>
<comment type="subcellular location">
    <subcellularLocation>
        <location evidence="1">Endoplasmic reticulum membrane</location>
        <topology evidence="1">Multi-pass membrane protein</topology>
    </subcellularLocation>
</comment>
<protein>
    <submittedName>
        <fullName evidence="9">Uncharacterized protein</fullName>
    </submittedName>
</protein>
<dbReference type="GO" id="GO:0006506">
    <property type="term" value="P:GPI anchor biosynthetic process"/>
    <property type="evidence" value="ECO:0007669"/>
    <property type="project" value="InterPro"/>
</dbReference>
<dbReference type="GO" id="GO:0051751">
    <property type="term" value="F:alpha-1,4-mannosyltransferase activity"/>
    <property type="evidence" value="ECO:0007669"/>
    <property type="project" value="InterPro"/>
</dbReference>
<proteinExistence type="predicted"/>
<keyword evidence="7 8" id="KW-0472">Membrane</keyword>
<sequence>MLLSPISSEISSPETLLRHPIFIIAAIGIAIRIILIPLLQYGYDMDYWAVIIRNIESGQGLYGLEGYYYTPVWGYFLSFQSVIQELFMNINVMGLRVPETFSIETLPWGFTSNVTSVAFNTAIKIPFLISDLIVGYLVYWLIKDRTQDMRKATVGFALWFLCPIVIMVTSAAGMFDTFAVLFTLLCIVMVRKDKLFLAGVLLTFAILTKFFPIYLLFILLAYVYVKHRGEGSLSRSLFKAVAGALAAFFILMLPQIWNGEVSDSLLFLSSRISEEGGSILIKGAMLLNIICLAAAILFGILLSRKSKEKVDDYFFIYALPLVLMPFISPGLPQYLVLAIPFLAFFIVWRNKHYFWPWLLISIGGSMFIIARYCGLLVSAGAFTDLISLNDIVSAMITFNTPLSHWSRLIDLSYQIAHAVELGVVLGLLFFVLEWYKKGCRGEDVFGSVGLAFVLRLRHKLLRTIGGK</sequence>
<feature type="transmembrane region" description="Helical" evidence="8">
    <location>
        <begin position="353"/>
        <end position="373"/>
    </location>
</feature>
<name>A0A0A7LDE5_9ARCH</name>
<reference evidence="9 10" key="1">
    <citation type="journal article" date="2014" name="Appl. Environ. Microbiol.">
        <title>Comparative Genome Analysis of 'Candidatus Methanoplasma termitum' Indicates a New Mode of Energy Metabolism in the Seventh Order of Methanogens.</title>
        <authorList>
            <person name="Lang K."/>
            <person name="Schuldes J."/>
            <person name="Klingl A."/>
            <person name="Poehlein A."/>
            <person name="Daniel R."/>
            <person name="Brune A."/>
        </authorList>
    </citation>
    <scope>NUCLEOTIDE SEQUENCE [LARGE SCALE GENOMIC DNA]</scope>
    <source>
        <strain evidence="10">Mpt1</strain>
    </source>
</reference>
<gene>
    <name evidence="9" type="ORF">Mpt1_c11560</name>
</gene>
<keyword evidence="10" id="KW-1185">Reference proteome</keyword>
<evidence type="ECO:0000256" key="1">
    <source>
        <dbReference type="ARBA" id="ARBA00004477"/>
    </source>
</evidence>
<feature type="transmembrane region" description="Helical" evidence="8">
    <location>
        <begin position="277"/>
        <end position="302"/>
    </location>
</feature>
<keyword evidence="4 8" id="KW-0812">Transmembrane</keyword>
<feature type="transmembrane region" description="Helical" evidence="8">
    <location>
        <begin position="154"/>
        <end position="175"/>
    </location>
</feature>
<dbReference type="HOGENOM" id="CLU_578228_0_0_2"/>
<feature type="transmembrane region" description="Helical" evidence="8">
    <location>
        <begin position="385"/>
        <end position="405"/>
    </location>
</feature>
<dbReference type="GO" id="GO:0004376">
    <property type="term" value="F:GPI mannosyltransferase activity"/>
    <property type="evidence" value="ECO:0007669"/>
    <property type="project" value="InterPro"/>
</dbReference>